<evidence type="ECO:0000256" key="1">
    <source>
        <dbReference type="SAM" id="Phobius"/>
    </source>
</evidence>
<keyword evidence="1" id="KW-1133">Transmembrane helix</keyword>
<keyword evidence="1" id="KW-0472">Membrane</keyword>
<reference evidence="2" key="1">
    <citation type="submission" date="2020-05" db="EMBL/GenBank/DDBJ databases">
        <authorList>
            <person name="Chiriac C."/>
            <person name="Salcher M."/>
            <person name="Ghai R."/>
            <person name="Kavagutti S V."/>
        </authorList>
    </citation>
    <scope>NUCLEOTIDE SEQUENCE</scope>
</reference>
<organism evidence="2">
    <name type="scientific">freshwater metagenome</name>
    <dbReference type="NCBI Taxonomy" id="449393"/>
    <lineage>
        <taxon>unclassified sequences</taxon>
        <taxon>metagenomes</taxon>
        <taxon>ecological metagenomes</taxon>
    </lineage>
</organism>
<gene>
    <name evidence="2" type="ORF">UFOPK3837_01090</name>
</gene>
<proteinExistence type="predicted"/>
<evidence type="ECO:0000313" key="2">
    <source>
        <dbReference type="EMBL" id="CAB4961568.1"/>
    </source>
</evidence>
<dbReference type="EMBL" id="CAFBNO010000076">
    <property type="protein sequence ID" value="CAB4961568.1"/>
    <property type="molecule type" value="Genomic_DNA"/>
</dbReference>
<feature type="transmembrane region" description="Helical" evidence="1">
    <location>
        <begin position="6"/>
        <end position="27"/>
    </location>
</feature>
<sequence length="115" mass="11952">MSGGDIAAIIAASAFALFVLFTAIPLVKLGRLIDETSASVRELSEDVSPLLTGLTETVTETNKQLARIDVITENAAEVSQNISSLVAVFTASVGSPLVKIAGFAKSLSGIFLNKK</sequence>
<dbReference type="Pfam" id="PF06103">
    <property type="entry name" value="DUF948"/>
    <property type="match status" value="1"/>
</dbReference>
<accession>A0A6J7KYM0</accession>
<protein>
    <submittedName>
        <fullName evidence="2">Unannotated protein</fullName>
    </submittedName>
</protein>
<keyword evidence="1" id="KW-0812">Transmembrane</keyword>
<dbReference type="InterPro" id="IPR009293">
    <property type="entry name" value="UPF0478"/>
</dbReference>
<dbReference type="AlphaFoldDB" id="A0A6J7KYM0"/>
<name>A0A6J7KYM0_9ZZZZ</name>